<organism evidence="10 11">
    <name type="scientific">Brachybacterium halotolerans</name>
    <dbReference type="NCBI Taxonomy" id="2795215"/>
    <lineage>
        <taxon>Bacteria</taxon>
        <taxon>Bacillati</taxon>
        <taxon>Actinomycetota</taxon>
        <taxon>Actinomycetes</taxon>
        <taxon>Micrococcales</taxon>
        <taxon>Dermabacteraceae</taxon>
        <taxon>Brachybacterium</taxon>
    </lineage>
</organism>
<feature type="compositionally biased region" description="Acidic residues" evidence="8">
    <location>
        <begin position="251"/>
        <end position="260"/>
    </location>
</feature>
<evidence type="ECO:0000256" key="1">
    <source>
        <dbReference type="ARBA" id="ARBA00004651"/>
    </source>
</evidence>
<dbReference type="PANTHER" id="PTHR34702:SF1">
    <property type="entry name" value="NA(+)_H(+) ANTIPORTER SUBUNIT F"/>
    <property type="match status" value="1"/>
</dbReference>
<comment type="subcellular location">
    <subcellularLocation>
        <location evidence="1">Cell membrane</location>
        <topology evidence="1">Multi-pass membrane protein</topology>
    </subcellularLocation>
</comment>
<evidence type="ECO:0000256" key="9">
    <source>
        <dbReference type="SAM" id="Phobius"/>
    </source>
</evidence>
<evidence type="ECO:0000313" key="11">
    <source>
        <dbReference type="Proteomes" id="UP000612352"/>
    </source>
</evidence>
<dbReference type="EMBL" id="JAEDAJ010000006">
    <property type="protein sequence ID" value="MBK0331955.1"/>
    <property type="molecule type" value="Genomic_DNA"/>
</dbReference>
<evidence type="ECO:0000256" key="4">
    <source>
        <dbReference type="ARBA" id="ARBA00022475"/>
    </source>
</evidence>
<feature type="compositionally biased region" description="Acidic residues" evidence="8">
    <location>
        <begin position="145"/>
        <end position="158"/>
    </location>
</feature>
<comment type="caution">
    <text evidence="10">The sequence shown here is derived from an EMBL/GenBank/DDBJ whole genome shotgun (WGS) entry which is preliminary data.</text>
</comment>
<comment type="similarity">
    <text evidence="2">Belongs to the CPA3 antiporters (TC 2.A.63) subunit F family.</text>
</comment>
<proteinExistence type="inferred from homology"/>
<keyword evidence="3" id="KW-0813">Transport</keyword>
<accession>A0ABS1BBD5</accession>
<evidence type="ECO:0000256" key="2">
    <source>
        <dbReference type="ARBA" id="ARBA00009212"/>
    </source>
</evidence>
<dbReference type="Pfam" id="PF04066">
    <property type="entry name" value="MrpF_PhaF"/>
    <property type="match status" value="1"/>
</dbReference>
<feature type="compositionally biased region" description="Low complexity" evidence="8">
    <location>
        <begin position="205"/>
        <end position="218"/>
    </location>
</feature>
<evidence type="ECO:0000313" key="10">
    <source>
        <dbReference type="EMBL" id="MBK0331955.1"/>
    </source>
</evidence>
<feature type="transmembrane region" description="Helical" evidence="9">
    <location>
        <begin position="12"/>
        <end position="29"/>
    </location>
</feature>
<evidence type="ECO:0000256" key="6">
    <source>
        <dbReference type="ARBA" id="ARBA00022989"/>
    </source>
</evidence>
<keyword evidence="6 9" id="KW-1133">Transmembrane helix</keyword>
<feature type="region of interest" description="Disordered" evidence="8">
    <location>
        <begin position="94"/>
        <end position="131"/>
    </location>
</feature>
<evidence type="ECO:0000256" key="8">
    <source>
        <dbReference type="SAM" id="MobiDB-lite"/>
    </source>
</evidence>
<dbReference type="PANTHER" id="PTHR34702">
    <property type="entry name" value="NA(+)/H(+) ANTIPORTER SUBUNIT F1"/>
    <property type="match status" value="1"/>
</dbReference>
<feature type="region of interest" description="Disordered" evidence="8">
    <location>
        <begin position="144"/>
        <end position="260"/>
    </location>
</feature>
<evidence type="ECO:0000256" key="3">
    <source>
        <dbReference type="ARBA" id="ARBA00022448"/>
    </source>
</evidence>
<feature type="transmembrane region" description="Helical" evidence="9">
    <location>
        <begin position="67"/>
        <end position="86"/>
    </location>
</feature>
<dbReference type="Proteomes" id="UP000612352">
    <property type="component" value="Unassembled WGS sequence"/>
</dbReference>
<evidence type="ECO:0008006" key="12">
    <source>
        <dbReference type="Google" id="ProtNLM"/>
    </source>
</evidence>
<name>A0ABS1BBD5_9MICO</name>
<gene>
    <name evidence="10" type="ORF">I8D64_11150</name>
</gene>
<protein>
    <recommendedName>
        <fullName evidence="12">Multisubunit Na+/H+ antiporter, MnhF subunit</fullName>
    </recommendedName>
</protein>
<reference evidence="10 11" key="1">
    <citation type="submission" date="2020-12" db="EMBL/GenBank/DDBJ databases">
        <title>Brachybacterium sp. MASK1Z-5, whole genome shotgun sequence.</title>
        <authorList>
            <person name="Tuo L."/>
        </authorList>
    </citation>
    <scope>NUCLEOTIDE SEQUENCE [LARGE SCALE GENOMIC DNA]</scope>
    <source>
        <strain evidence="10 11">MASK1Z-5</strain>
    </source>
</reference>
<evidence type="ECO:0000256" key="7">
    <source>
        <dbReference type="ARBA" id="ARBA00023136"/>
    </source>
</evidence>
<dbReference type="InterPro" id="IPR007208">
    <property type="entry name" value="MrpF/PhaF-like"/>
</dbReference>
<sequence length="260" mass="25429">MIAGNADALDVVLMVIAGVLALAALPAVHRMIVGPTILDRAVASDMLIVLVVAGMALYTAATGTSYGVAPMLGLTALAFVGTLAVARFVSRDRVRSGVARPPEDPDALQSDTLSSDPPSAEAADAEGTDAQGAVEEAVDAAGDGAELDGAEPDGEELAGAEPDGAQRGGRADAESDGAPAVRAPFTDDGPGPHASARPVGPHDVAGGAAPRLPGPAAGSHASGLDVHEADDLAEESGSSAQATDGRASDGSGDDSGGEGR</sequence>
<keyword evidence="5 9" id="KW-0812">Transmembrane</keyword>
<keyword evidence="4" id="KW-1003">Cell membrane</keyword>
<dbReference type="RefSeq" id="WP_200502773.1">
    <property type="nucleotide sequence ID" value="NZ_JAEDAJ010000006.1"/>
</dbReference>
<evidence type="ECO:0000256" key="5">
    <source>
        <dbReference type="ARBA" id="ARBA00022692"/>
    </source>
</evidence>
<keyword evidence="7 9" id="KW-0472">Membrane</keyword>
<keyword evidence="11" id="KW-1185">Reference proteome</keyword>
<feature type="transmembrane region" description="Helical" evidence="9">
    <location>
        <begin position="41"/>
        <end position="61"/>
    </location>
</feature>